<dbReference type="NCBIfam" id="TIGR01167">
    <property type="entry name" value="LPXTG_anchor"/>
    <property type="match status" value="1"/>
</dbReference>
<organism evidence="3 4">
    <name type="scientific">Paenibacillus filicis</name>
    <dbReference type="NCBI Taxonomy" id="669464"/>
    <lineage>
        <taxon>Bacteria</taxon>
        <taxon>Bacillati</taxon>
        <taxon>Bacillota</taxon>
        <taxon>Bacilli</taxon>
        <taxon>Bacillales</taxon>
        <taxon>Paenibacillaceae</taxon>
        <taxon>Paenibacillus</taxon>
    </lineage>
</organism>
<name>A0ABU9DRC5_9BACL</name>
<dbReference type="EMBL" id="JBBPCC010000021">
    <property type="protein sequence ID" value="MEK8131419.1"/>
    <property type="molecule type" value="Genomic_DNA"/>
</dbReference>
<keyword evidence="2" id="KW-1133">Transmembrane helix</keyword>
<accession>A0ABU9DRC5</accession>
<keyword evidence="4" id="KW-1185">Reference proteome</keyword>
<comment type="caution">
    <text evidence="3">The sequence shown here is derived from an EMBL/GenBank/DDBJ whole genome shotgun (WGS) entry which is preliminary data.</text>
</comment>
<sequence>MKGKVNRTLALWMSVLLVLALVFPLLGLSDTTARAFEGSDSSLTVQPNVYGEVQSSATVVEDVYEGACKPWTATTQPVWQSILKPNLTAGKVTFTIPEGYCDIQLSFSSYGYKDNVQPNYMGAPYNKQYLYDNKTAIYGPGTYTVEVNIPCGYWQLDLYKGPVISSIPYGHPAALLIKALVNYQVNSCTPEPEPPSLDLIDASALCVNTAGVLRFELTNRNTSSVTVDYTLGGTTGQVTLEAHASKVIEIVSNSTAILQVALNGVSKNTVAANPASCPPDPESPVALIDVSALCVKESGKVRFEFKNRNAVTAEVSYSLSGTTGEVTLAAGETKIVELASTSKELLTVTVKGVSKTTVAPNTENCPPDPESPVDLIDVTALCVQDSGKVGFQLTNRNKVSAEVGYSLGDTTGQVTLAAGESKTVELASTSKEPLTITVKGVSKKTVAPNAESCHPVQRIDAAPLCVNQSGIVRFQLTNGNETVTEVTYSLKGVIGHVSLVAKGSSVIQLSVASNGELLKVEAGGESKETVAASTVLCSNPGDGDPGGGDPGDGDPPGGNPPGGNPPSTVKVPDDKVPTGPVVKPDPSKPTTPSTPTVPGTDPAVLPEKQEAPDDQTQPAASEPEVLIPEGDIPLGYPVLPQTGEKLPWTYYGIGTLLIAAGIVSGIKRRRTGA</sequence>
<evidence type="ECO:0000256" key="2">
    <source>
        <dbReference type="SAM" id="Phobius"/>
    </source>
</evidence>
<reference evidence="3 4" key="1">
    <citation type="submission" date="2024-04" db="EMBL/GenBank/DDBJ databases">
        <title>draft genome sequnece of Paenibacillus filicis.</title>
        <authorList>
            <person name="Kim D.-U."/>
        </authorList>
    </citation>
    <scope>NUCLEOTIDE SEQUENCE [LARGE SCALE GENOMIC DNA]</scope>
    <source>
        <strain evidence="3 4">KACC14197</strain>
    </source>
</reference>
<feature type="compositionally biased region" description="Low complexity" evidence="1">
    <location>
        <begin position="580"/>
        <end position="602"/>
    </location>
</feature>
<dbReference type="RefSeq" id="WP_341418556.1">
    <property type="nucleotide sequence ID" value="NZ_JBBPCC010000021.1"/>
</dbReference>
<dbReference type="Proteomes" id="UP001469365">
    <property type="component" value="Unassembled WGS sequence"/>
</dbReference>
<feature type="transmembrane region" description="Helical" evidence="2">
    <location>
        <begin position="648"/>
        <end position="666"/>
    </location>
</feature>
<gene>
    <name evidence="3" type="ORF">WMW72_26270</name>
</gene>
<protein>
    <submittedName>
        <fullName evidence="3">LPXTG cell wall anchor domain-containing protein</fullName>
    </submittedName>
</protein>
<evidence type="ECO:0000256" key="1">
    <source>
        <dbReference type="SAM" id="MobiDB-lite"/>
    </source>
</evidence>
<proteinExistence type="predicted"/>
<evidence type="ECO:0000313" key="4">
    <source>
        <dbReference type="Proteomes" id="UP001469365"/>
    </source>
</evidence>
<keyword evidence="2" id="KW-0472">Membrane</keyword>
<feature type="compositionally biased region" description="Gly residues" evidence="1">
    <location>
        <begin position="543"/>
        <end position="556"/>
    </location>
</feature>
<feature type="region of interest" description="Disordered" evidence="1">
    <location>
        <begin position="535"/>
        <end position="620"/>
    </location>
</feature>
<keyword evidence="2" id="KW-0812">Transmembrane</keyword>
<evidence type="ECO:0000313" key="3">
    <source>
        <dbReference type="EMBL" id="MEK8131419.1"/>
    </source>
</evidence>